<organism evidence="1 2">
    <name type="scientific">Dinoponera quadriceps</name>
    <name type="common">South American ant</name>
    <dbReference type="NCBI Taxonomy" id="609295"/>
    <lineage>
        <taxon>Eukaryota</taxon>
        <taxon>Metazoa</taxon>
        <taxon>Ecdysozoa</taxon>
        <taxon>Arthropoda</taxon>
        <taxon>Hexapoda</taxon>
        <taxon>Insecta</taxon>
        <taxon>Pterygota</taxon>
        <taxon>Neoptera</taxon>
        <taxon>Endopterygota</taxon>
        <taxon>Hymenoptera</taxon>
        <taxon>Apocrita</taxon>
        <taxon>Aculeata</taxon>
        <taxon>Formicoidea</taxon>
        <taxon>Formicidae</taxon>
        <taxon>Ponerinae</taxon>
        <taxon>Ponerini</taxon>
        <taxon>Dinoponera</taxon>
    </lineage>
</organism>
<dbReference type="Pfam" id="PF00612">
    <property type="entry name" value="IQ"/>
    <property type="match status" value="1"/>
</dbReference>
<dbReference type="SMART" id="SM00015">
    <property type="entry name" value="IQ"/>
    <property type="match status" value="1"/>
</dbReference>
<proteinExistence type="predicted"/>
<sequence>MDPYRNETLSVPDYLDREIFPILLSAMREMLIEVHRRDALQVEFTRFLFPVTLTRCPFQFEKNLPYILYRKGKCSFNALDCLAEILWNRNSLHPNRSHTWTDIFGIPQFQLWLRSHPRPIYPKSWLWTKEEAALRIQRYIRGWLVRKRADVQEMRQFWKIISAEGTELSIPESDKTDCRKSV</sequence>
<dbReference type="InterPro" id="IPR000048">
    <property type="entry name" value="IQ_motif_EF-hand-BS"/>
</dbReference>
<evidence type="ECO:0000313" key="2">
    <source>
        <dbReference type="RefSeq" id="XP_014477361.1"/>
    </source>
</evidence>
<dbReference type="PANTHER" id="PTHR34927:SF1">
    <property type="entry name" value="IQ DOMAIN-CONTAINING PROTEIN K"/>
    <property type="match status" value="1"/>
</dbReference>
<dbReference type="AlphaFoldDB" id="A0A6P3XG15"/>
<dbReference type="KEGG" id="dqu:106745885"/>
<gene>
    <name evidence="2" type="primary">LOC106745885</name>
</gene>
<evidence type="ECO:0000313" key="1">
    <source>
        <dbReference type="Proteomes" id="UP000515204"/>
    </source>
</evidence>
<dbReference type="InterPro" id="IPR043408">
    <property type="entry name" value="IQCK"/>
</dbReference>
<dbReference type="PROSITE" id="PS50096">
    <property type="entry name" value="IQ"/>
    <property type="match status" value="1"/>
</dbReference>
<dbReference type="GeneID" id="106745885"/>
<reference evidence="2" key="1">
    <citation type="submission" date="2025-08" db="UniProtKB">
        <authorList>
            <consortium name="RefSeq"/>
        </authorList>
    </citation>
    <scope>IDENTIFICATION</scope>
</reference>
<dbReference type="PANTHER" id="PTHR34927">
    <property type="entry name" value="IQ DOMAIN-CONTAINING PROTEIN K"/>
    <property type="match status" value="1"/>
</dbReference>
<dbReference type="Gene3D" id="1.20.5.190">
    <property type="match status" value="1"/>
</dbReference>
<accession>A0A6P3XG15</accession>
<dbReference type="RefSeq" id="XP_014477361.1">
    <property type="nucleotide sequence ID" value="XM_014621875.1"/>
</dbReference>
<name>A0A6P3XG15_DINQU</name>
<protein>
    <submittedName>
        <fullName evidence="2">IQ domain-containing protein K-like isoform X1</fullName>
    </submittedName>
</protein>
<keyword evidence="1" id="KW-1185">Reference proteome</keyword>
<dbReference type="Proteomes" id="UP000515204">
    <property type="component" value="Unplaced"/>
</dbReference>
<dbReference type="OrthoDB" id="2155538at2759"/>